<dbReference type="GO" id="GO:0008811">
    <property type="term" value="F:chloramphenicol O-acetyltransferase activity"/>
    <property type="evidence" value="ECO:0007669"/>
    <property type="project" value="InterPro"/>
</dbReference>
<name>A0A9D2PP78_9FIRM</name>
<dbReference type="SMART" id="SM01059">
    <property type="entry name" value="CAT"/>
    <property type="match status" value="1"/>
</dbReference>
<protein>
    <recommendedName>
        <fullName evidence="3">Chloramphenicol acetyltransferase</fullName>
    </recommendedName>
</protein>
<dbReference type="Pfam" id="PF00302">
    <property type="entry name" value="CAT"/>
    <property type="match status" value="1"/>
</dbReference>
<sequence length="235" mass="27679">MKVNFQIYHYWRSQCAMKGEKMRQEIDISCWDRRQHFEFYSKCATPHYCVAFNIDITNLLKFTRKHGISFYYSLVYLCTQSLNQIDEFLLEIQDDRVYKIDRRVPCFTDLKKGASSFHMVSLPCEGDIVEFAKKAREESTSHPLPVDALEGMGEPQIIYSCIPWADITMCSNERDYTDPKLKDDTAPILVWGKYVERDGRYMINMTLDVNHRLIDGYFVGLFVQKLESKIQDLEE</sequence>
<dbReference type="AlphaFoldDB" id="A0A9D2PP78"/>
<organism evidence="1 2">
    <name type="scientific">Candidatus Blautia merdavium</name>
    <dbReference type="NCBI Taxonomy" id="2838494"/>
    <lineage>
        <taxon>Bacteria</taxon>
        <taxon>Bacillati</taxon>
        <taxon>Bacillota</taxon>
        <taxon>Clostridia</taxon>
        <taxon>Lachnospirales</taxon>
        <taxon>Lachnospiraceae</taxon>
        <taxon>Blautia</taxon>
    </lineage>
</organism>
<dbReference type="SUPFAM" id="SSF52777">
    <property type="entry name" value="CoA-dependent acyltransferases"/>
    <property type="match status" value="1"/>
</dbReference>
<dbReference type="Gene3D" id="3.30.559.10">
    <property type="entry name" value="Chloramphenicol acetyltransferase-like domain"/>
    <property type="match status" value="1"/>
</dbReference>
<dbReference type="InterPro" id="IPR001707">
    <property type="entry name" value="Cmp_AcTrfase"/>
</dbReference>
<evidence type="ECO:0000313" key="1">
    <source>
        <dbReference type="EMBL" id="HJC62775.1"/>
    </source>
</evidence>
<dbReference type="Proteomes" id="UP000823886">
    <property type="component" value="Unassembled WGS sequence"/>
</dbReference>
<accession>A0A9D2PP78</accession>
<dbReference type="PANTHER" id="PTHR38474">
    <property type="entry name" value="SLR0299 PROTEIN"/>
    <property type="match status" value="1"/>
</dbReference>
<dbReference type="EMBL" id="DWVZ01000051">
    <property type="protein sequence ID" value="HJC62775.1"/>
    <property type="molecule type" value="Genomic_DNA"/>
</dbReference>
<proteinExistence type="predicted"/>
<dbReference type="InterPro" id="IPR023213">
    <property type="entry name" value="CAT-like_dom_sf"/>
</dbReference>
<dbReference type="PANTHER" id="PTHR38474:SF1">
    <property type="entry name" value="SLR0299 PROTEIN"/>
    <property type="match status" value="1"/>
</dbReference>
<evidence type="ECO:0000313" key="2">
    <source>
        <dbReference type="Proteomes" id="UP000823886"/>
    </source>
</evidence>
<evidence type="ECO:0008006" key="3">
    <source>
        <dbReference type="Google" id="ProtNLM"/>
    </source>
</evidence>
<gene>
    <name evidence="1" type="ORF">H9753_04030</name>
</gene>
<comment type="caution">
    <text evidence="1">The sequence shown here is derived from an EMBL/GenBank/DDBJ whole genome shotgun (WGS) entry which is preliminary data.</text>
</comment>
<reference evidence="1" key="1">
    <citation type="journal article" date="2021" name="PeerJ">
        <title>Extensive microbial diversity within the chicken gut microbiome revealed by metagenomics and culture.</title>
        <authorList>
            <person name="Gilroy R."/>
            <person name="Ravi A."/>
            <person name="Getino M."/>
            <person name="Pursley I."/>
            <person name="Horton D.L."/>
            <person name="Alikhan N.F."/>
            <person name="Baker D."/>
            <person name="Gharbi K."/>
            <person name="Hall N."/>
            <person name="Watson M."/>
            <person name="Adriaenssens E.M."/>
            <person name="Foster-Nyarko E."/>
            <person name="Jarju S."/>
            <person name="Secka A."/>
            <person name="Antonio M."/>
            <person name="Oren A."/>
            <person name="Chaudhuri R.R."/>
            <person name="La Ragione R."/>
            <person name="Hildebrand F."/>
            <person name="Pallen M.J."/>
        </authorList>
    </citation>
    <scope>NUCLEOTIDE SEQUENCE</scope>
    <source>
        <strain evidence="1">ChiBcec2-3848</strain>
    </source>
</reference>
<reference evidence="1" key="2">
    <citation type="submission" date="2021-04" db="EMBL/GenBank/DDBJ databases">
        <authorList>
            <person name="Gilroy R."/>
        </authorList>
    </citation>
    <scope>NUCLEOTIDE SEQUENCE</scope>
    <source>
        <strain evidence="1">ChiBcec2-3848</strain>
    </source>
</reference>